<dbReference type="Proteomes" id="UP000219369">
    <property type="component" value="Unassembled WGS sequence"/>
</dbReference>
<evidence type="ECO:0000313" key="2">
    <source>
        <dbReference type="Proteomes" id="UP000219369"/>
    </source>
</evidence>
<organism evidence="1 2">
    <name type="scientific">Fusarium oxysporum</name>
    <name type="common">Fusarium vascular wilt</name>
    <dbReference type="NCBI Taxonomy" id="5507"/>
    <lineage>
        <taxon>Eukaryota</taxon>
        <taxon>Fungi</taxon>
        <taxon>Dikarya</taxon>
        <taxon>Ascomycota</taxon>
        <taxon>Pezizomycotina</taxon>
        <taxon>Sordariomycetes</taxon>
        <taxon>Hypocreomycetidae</taxon>
        <taxon>Hypocreales</taxon>
        <taxon>Nectriaceae</taxon>
        <taxon>Fusarium</taxon>
        <taxon>Fusarium oxysporum species complex</taxon>
    </lineage>
</organism>
<gene>
    <name evidence="1" type="ORF">FRV6_13126</name>
</gene>
<dbReference type="EMBL" id="FMJY01000008">
    <property type="protein sequence ID" value="SCO88998.1"/>
    <property type="molecule type" value="Genomic_DNA"/>
</dbReference>
<evidence type="ECO:0000313" key="1">
    <source>
        <dbReference type="EMBL" id="SCO88998.1"/>
    </source>
</evidence>
<reference evidence="2" key="1">
    <citation type="submission" date="2016-09" db="EMBL/GenBank/DDBJ databases">
        <authorList>
            <person name="Guldener U."/>
        </authorList>
    </citation>
    <scope>NUCLEOTIDE SEQUENCE [LARGE SCALE GENOMIC DNA]</scope>
    <source>
        <strain evidence="2">V64-1</strain>
    </source>
</reference>
<proteinExistence type="predicted"/>
<sequence>MSNYCPLV</sequence>
<protein>
    <submittedName>
        <fullName evidence="1">Uncharacterized protein</fullName>
    </submittedName>
</protein>
<name>A0A2H3TJZ8_FUSOX</name>
<accession>A0A2H3TJZ8</accession>